<dbReference type="Ensembl" id="ENSPTET00000042159.1">
    <property type="protein sequence ID" value="ENSPTEP00000030438.1"/>
    <property type="gene ID" value="ENSPTEG00000029647.1"/>
</dbReference>
<dbReference type="Gene3D" id="2.130.10.10">
    <property type="entry name" value="YVTN repeat-like/Quinoprotein amine dehydrogenase"/>
    <property type="match status" value="2"/>
</dbReference>
<reference evidence="6" key="2">
    <citation type="submission" date="2025-09" db="UniProtKB">
        <authorList>
            <consortium name="Ensembl"/>
        </authorList>
    </citation>
    <scope>IDENTIFICATION</scope>
</reference>
<dbReference type="InterPro" id="IPR037867">
    <property type="entry name" value="Swd2/WDR82"/>
</dbReference>
<dbReference type="SMART" id="SM00320">
    <property type="entry name" value="WD40"/>
    <property type="match status" value="7"/>
</dbReference>
<dbReference type="GO" id="GO:0048188">
    <property type="term" value="C:Set1C/COMPASS complex"/>
    <property type="evidence" value="ECO:0007669"/>
    <property type="project" value="TreeGrafter"/>
</dbReference>
<name>A0A8C9I3B3_9PRIM</name>
<keyword evidence="7" id="KW-1185">Reference proteome</keyword>
<protein>
    <submittedName>
        <fullName evidence="6">WD repeat-containing protein 82-like</fullName>
    </submittedName>
</protein>
<evidence type="ECO:0000256" key="3">
    <source>
        <dbReference type="ARBA" id="ARBA00022574"/>
    </source>
</evidence>
<dbReference type="GO" id="GO:0003682">
    <property type="term" value="F:chromatin binding"/>
    <property type="evidence" value="ECO:0007669"/>
    <property type="project" value="TreeGrafter"/>
</dbReference>
<dbReference type="Proteomes" id="UP000694416">
    <property type="component" value="Unplaced"/>
</dbReference>
<evidence type="ECO:0000256" key="2">
    <source>
        <dbReference type="ARBA" id="ARBA00005616"/>
    </source>
</evidence>
<accession>A0A8C9I3B3</accession>
<dbReference type="InterPro" id="IPR036322">
    <property type="entry name" value="WD40_repeat_dom_sf"/>
</dbReference>
<evidence type="ECO:0000313" key="6">
    <source>
        <dbReference type="Ensembl" id="ENSPTEP00000030438.1"/>
    </source>
</evidence>
<dbReference type="AlphaFoldDB" id="A0A8C9I3B3"/>
<sequence length="387" mass="45060">METIAYKKIKLNDDIIKKFEILRVFKYRQAITKNMVWNDTGDTLLTSSANDSITIYNLLKKNSIKTLQSKNCGVDVVRFLNNNDDVVVCSTNSNNTEYKQFLRFWNIKENKYIKSLPQMGNICKKNGISINKNKKLILVNSDDGHVKLYYFNCDYPLIVYISDFKRPVSAFDHEGNVFIASYGKKKIHFYDLLMYDRGEYNVVSLQNYMDSEEFITNFSFTPNNKYIIVSTNKNNHFSIYSNSGQYKCSYKYPQPLNYTDTGTTQNKSNSYIYKEGKNKNFEKEMFDRNRHHKDDRQYQDDNFTNHNKSNKILQNKTSPIFIPTITPDGQYVMCGWEDCGVHIWNENGNHVTTLYDHAGPPDNVTFNPKCSILASSCLNVALWQPVI</sequence>
<dbReference type="SUPFAM" id="SSF50978">
    <property type="entry name" value="WD40 repeat-like"/>
    <property type="match status" value="1"/>
</dbReference>
<evidence type="ECO:0000256" key="4">
    <source>
        <dbReference type="ARBA" id="ARBA00022737"/>
    </source>
</evidence>
<dbReference type="PANTHER" id="PTHR19861">
    <property type="entry name" value="WD40 REPEAT PROTEIN SWD2"/>
    <property type="match status" value="1"/>
</dbReference>
<dbReference type="PANTHER" id="PTHR19861:SF0">
    <property type="entry name" value="WD REPEAT-CONTAINING PROTEIN 82"/>
    <property type="match status" value="1"/>
</dbReference>
<evidence type="ECO:0000256" key="1">
    <source>
        <dbReference type="ARBA" id="ARBA00004123"/>
    </source>
</evidence>
<organism evidence="6 7">
    <name type="scientific">Piliocolobus tephrosceles</name>
    <name type="common">Ugandan red Colobus</name>
    <dbReference type="NCBI Taxonomy" id="591936"/>
    <lineage>
        <taxon>Eukaryota</taxon>
        <taxon>Metazoa</taxon>
        <taxon>Chordata</taxon>
        <taxon>Craniata</taxon>
        <taxon>Vertebrata</taxon>
        <taxon>Euteleostomi</taxon>
        <taxon>Mammalia</taxon>
        <taxon>Eutheria</taxon>
        <taxon>Euarchontoglires</taxon>
        <taxon>Primates</taxon>
        <taxon>Haplorrhini</taxon>
        <taxon>Catarrhini</taxon>
        <taxon>Cercopithecidae</taxon>
        <taxon>Colobinae</taxon>
        <taxon>Piliocolobus</taxon>
    </lineage>
</organism>
<dbReference type="GO" id="GO:0016070">
    <property type="term" value="P:RNA metabolic process"/>
    <property type="evidence" value="ECO:0007669"/>
    <property type="project" value="UniProtKB-ARBA"/>
</dbReference>
<keyword evidence="5" id="KW-0539">Nucleus</keyword>
<proteinExistence type="inferred from homology"/>
<reference evidence="6" key="1">
    <citation type="submission" date="2025-08" db="UniProtKB">
        <authorList>
            <consortium name="Ensembl"/>
        </authorList>
    </citation>
    <scope>IDENTIFICATION</scope>
</reference>
<evidence type="ECO:0000256" key="5">
    <source>
        <dbReference type="ARBA" id="ARBA00023242"/>
    </source>
</evidence>
<evidence type="ECO:0000313" key="7">
    <source>
        <dbReference type="Proteomes" id="UP000694416"/>
    </source>
</evidence>
<dbReference type="InterPro" id="IPR015943">
    <property type="entry name" value="WD40/YVTN_repeat-like_dom_sf"/>
</dbReference>
<comment type="similarity">
    <text evidence="2">Belongs to the WD repeat SWD2 family.</text>
</comment>
<comment type="subcellular location">
    <subcellularLocation>
        <location evidence="1">Nucleus</location>
    </subcellularLocation>
</comment>
<keyword evidence="4" id="KW-0677">Repeat</keyword>
<dbReference type="InterPro" id="IPR001680">
    <property type="entry name" value="WD40_rpt"/>
</dbReference>
<keyword evidence="3" id="KW-0853">WD repeat</keyword>